<organism evidence="1 2">
    <name type="scientific">Pseudocitrobacter cyperus</name>
    <dbReference type="NCBI Taxonomy" id="3112843"/>
    <lineage>
        <taxon>Bacteria</taxon>
        <taxon>Pseudomonadati</taxon>
        <taxon>Pseudomonadota</taxon>
        <taxon>Gammaproteobacteria</taxon>
        <taxon>Enterobacterales</taxon>
        <taxon>Enterobacteriaceae</taxon>
        <taxon>Pseudocitrobacter</taxon>
    </lineage>
</organism>
<accession>A0ABV0HJ87</accession>
<proteinExistence type="predicted"/>
<dbReference type="Gene3D" id="3.40.50.2000">
    <property type="entry name" value="Glycogen Phosphorylase B"/>
    <property type="match status" value="2"/>
</dbReference>
<comment type="caution">
    <text evidence="1">The sequence shown here is derived from an EMBL/GenBank/DDBJ whole genome shotgun (WGS) entry which is preliminary data.</text>
</comment>
<reference evidence="1 2" key="1">
    <citation type="submission" date="2024-01" db="EMBL/GenBank/DDBJ databases">
        <title>Pseudocitrobacter sp. Endophytic strain Cyp-38L.</title>
        <authorList>
            <person name="Amer M.A."/>
            <person name="Hamed S.M."/>
        </authorList>
    </citation>
    <scope>NUCLEOTIDE SEQUENCE [LARGE SCALE GENOMIC DNA]</scope>
    <source>
        <strain evidence="1 2">Cyp38S</strain>
    </source>
</reference>
<name>A0ABV0HJ87_9ENTR</name>
<dbReference type="Pfam" id="PF13692">
    <property type="entry name" value="Glyco_trans_1_4"/>
    <property type="match status" value="1"/>
</dbReference>
<keyword evidence="1" id="KW-0328">Glycosyltransferase</keyword>
<dbReference type="SUPFAM" id="SSF53756">
    <property type="entry name" value="UDP-Glycosyltransferase/glycogen phosphorylase"/>
    <property type="match status" value="1"/>
</dbReference>
<dbReference type="EC" id="2.4.-.-" evidence="1"/>
<dbReference type="RefSeq" id="WP_347794616.1">
    <property type="nucleotide sequence ID" value="NZ_JAYMYY010000002.1"/>
</dbReference>
<keyword evidence="1" id="KW-0808">Transferase</keyword>
<sequence>MTILVNHVMSSSVKSGIFTDLLDYYRLFCDEDIRVIDSETPIHNADLYHYHRAHLEKKLRKKSIVTVHHDLNDTDEWLQYEKFHERYAEAKLVLCLNKTQQDFLHLKGIKQTRLVPHGYNSEVFRYEYNTKPVDDKLTIGILSKRYGRKVKGEAYFFELMKRLDSRLVRFIFVGEGRTISSQKAMSLGFESYCYERLPYYCFGDLYRKLNFLLVTSLFEGGPANIPEAIFSATPIITTPIGMSKDYVEDGVNGIILTGDVNVDSENINKFTIKNNYLSLLSGSLEKKNSAMSWREVMELTSKHYKSTI</sequence>
<keyword evidence="2" id="KW-1185">Reference proteome</keyword>
<dbReference type="Proteomes" id="UP001444146">
    <property type="component" value="Unassembled WGS sequence"/>
</dbReference>
<protein>
    <submittedName>
        <fullName evidence="1">Glycosyltransferase</fullName>
        <ecNumber evidence="1">2.4.-.-</ecNumber>
    </submittedName>
</protein>
<dbReference type="EMBL" id="JAYMYY010000002">
    <property type="protein sequence ID" value="MEO3990177.1"/>
    <property type="molecule type" value="Genomic_DNA"/>
</dbReference>
<evidence type="ECO:0000313" key="1">
    <source>
        <dbReference type="EMBL" id="MEO3990177.1"/>
    </source>
</evidence>
<evidence type="ECO:0000313" key="2">
    <source>
        <dbReference type="Proteomes" id="UP001444146"/>
    </source>
</evidence>
<dbReference type="PANTHER" id="PTHR12526">
    <property type="entry name" value="GLYCOSYLTRANSFERASE"/>
    <property type="match status" value="1"/>
</dbReference>
<gene>
    <name evidence="1" type="ORF">VSR74_10145</name>
</gene>
<dbReference type="GO" id="GO:0016757">
    <property type="term" value="F:glycosyltransferase activity"/>
    <property type="evidence" value="ECO:0007669"/>
    <property type="project" value="UniProtKB-KW"/>
</dbReference>